<dbReference type="Pfam" id="PF00771">
    <property type="entry name" value="FHIPEP"/>
    <property type="match status" value="1"/>
</dbReference>
<feature type="transmembrane region" description="Helical" evidence="7">
    <location>
        <begin position="215"/>
        <end position="236"/>
    </location>
</feature>
<dbReference type="RefSeq" id="WP_069307178.1">
    <property type="nucleotide sequence ID" value="NZ_MCRJ01000063.1"/>
</dbReference>
<gene>
    <name evidence="7 9" type="primary">flhA</name>
    <name evidence="9" type="ORF">A6302_02614</name>
</gene>
<dbReference type="Gene3D" id="1.10.8.540">
    <property type="entry name" value="FHIPEP family, domain 3"/>
    <property type="match status" value="1"/>
</dbReference>
<evidence type="ECO:0000256" key="6">
    <source>
        <dbReference type="ARBA" id="ARBA00023136"/>
    </source>
</evidence>
<dbReference type="PIRSF" id="PIRSF005419">
    <property type="entry name" value="FlhA"/>
    <property type="match status" value="1"/>
</dbReference>
<dbReference type="GO" id="GO:0044780">
    <property type="term" value="P:bacterial-type flagellum assembly"/>
    <property type="evidence" value="ECO:0007669"/>
    <property type="project" value="InterPro"/>
</dbReference>
<evidence type="ECO:0000256" key="1">
    <source>
        <dbReference type="ARBA" id="ARBA00004651"/>
    </source>
</evidence>
<dbReference type="GO" id="GO:0009306">
    <property type="term" value="P:protein secretion"/>
    <property type="evidence" value="ECO:0007669"/>
    <property type="project" value="InterPro"/>
</dbReference>
<dbReference type="AlphaFoldDB" id="A0A1E3H1A2"/>
<keyword evidence="4 7" id="KW-0812">Transmembrane</keyword>
<keyword evidence="7" id="KW-1005">Bacterial flagellum biogenesis</keyword>
<dbReference type="InterPro" id="IPR001712">
    <property type="entry name" value="T3SS_FHIPEP"/>
</dbReference>
<feature type="transmembrane region" description="Helical" evidence="7">
    <location>
        <begin position="51"/>
        <end position="70"/>
    </location>
</feature>
<dbReference type="InterPro" id="IPR006301">
    <property type="entry name" value="FlhA"/>
</dbReference>
<dbReference type="Gene3D" id="3.40.30.60">
    <property type="entry name" value="FHIPEP family, domain 1"/>
    <property type="match status" value="1"/>
</dbReference>
<feature type="transmembrane region" description="Helical" evidence="7">
    <location>
        <begin position="256"/>
        <end position="278"/>
    </location>
</feature>
<dbReference type="PROSITE" id="PS00994">
    <property type="entry name" value="FHIPEP"/>
    <property type="match status" value="1"/>
</dbReference>
<organism evidence="9 10">
    <name type="scientific">Methylobrevis pamukkalensis</name>
    <dbReference type="NCBI Taxonomy" id="1439726"/>
    <lineage>
        <taxon>Bacteria</taxon>
        <taxon>Pseudomonadati</taxon>
        <taxon>Pseudomonadota</taxon>
        <taxon>Alphaproteobacteria</taxon>
        <taxon>Hyphomicrobiales</taxon>
        <taxon>Pleomorphomonadaceae</taxon>
        <taxon>Methylobrevis</taxon>
    </lineage>
</organism>
<comment type="caution">
    <text evidence="7">Lacks conserved residue(s) required for the propagation of feature annotation.</text>
</comment>
<dbReference type="NCBIfam" id="TIGR01398">
    <property type="entry name" value="FlhA"/>
    <property type="match status" value="1"/>
</dbReference>
<keyword evidence="6 7" id="KW-0472">Membrane</keyword>
<comment type="similarity">
    <text evidence="2 7">Belongs to the FHIPEP (flagella/HR/invasion proteins export pore) family.</text>
</comment>
<evidence type="ECO:0000256" key="7">
    <source>
        <dbReference type="RuleBase" id="RU364093"/>
    </source>
</evidence>
<keyword evidence="3 7" id="KW-1003">Cell membrane</keyword>
<accession>A0A1E3H1A2</accession>
<keyword evidence="7" id="KW-0653">Protein transport</keyword>
<dbReference type="PANTHER" id="PTHR30161">
    <property type="entry name" value="FLAGELLAR EXPORT PROTEIN, MEMBRANE FLHA SUBUNIT-RELATED"/>
    <property type="match status" value="1"/>
</dbReference>
<evidence type="ECO:0000256" key="5">
    <source>
        <dbReference type="ARBA" id="ARBA00022989"/>
    </source>
</evidence>
<evidence type="ECO:0000256" key="2">
    <source>
        <dbReference type="ARBA" id="ARBA00008835"/>
    </source>
</evidence>
<proteinExistence type="inferred from homology"/>
<dbReference type="EMBL" id="MCRJ01000063">
    <property type="protein sequence ID" value="ODN70074.1"/>
    <property type="molecule type" value="Genomic_DNA"/>
</dbReference>
<keyword evidence="9" id="KW-0966">Cell projection</keyword>
<dbReference type="PATRIC" id="fig|1439726.3.peg.2754"/>
<dbReference type="InterPro" id="IPR042193">
    <property type="entry name" value="FHIPEP_3"/>
</dbReference>
<reference evidence="9 10" key="1">
    <citation type="submission" date="2016-07" db="EMBL/GenBank/DDBJ databases">
        <title>Draft Genome Sequence of Methylobrevis pamukkalensis PK2.</title>
        <authorList>
            <person name="Vasilenko O.V."/>
            <person name="Doronina N.V."/>
            <person name="Shmareva M.N."/>
            <person name="Tarlachkov S.V."/>
            <person name="Mustakhimov I."/>
            <person name="Trotsenko Y.A."/>
        </authorList>
    </citation>
    <scope>NUCLEOTIDE SEQUENCE [LARGE SCALE GENOMIC DNA]</scope>
    <source>
        <strain evidence="9 10">PK2</strain>
    </source>
</reference>
<keyword evidence="7" id="KW-0813">Transport</keyword>
<comment type="subcellular location">
    <subcellularLocation>
        <location evidence="1 7">Cell membrane</location>
        <topology evidence="1 7">Multi-pass membrane protein</topology>
    </subcellularLocation>
</comment>
<dbReference type="InterPro" id="IPR042196">
    <property type="entry name" value="FHIPEP_4"/>
</dbReference>
<keyword evidence="5 7" id="KW-1133">Transmembrane helix</keyword>
<keyword evidence="7" id="KW-1006">Bacterial flagellum protein export</keyword>
<sequence length="704" mass="75116">MADIGATGGSGARGFAHVRGLVMRGDVALAFGIMTILVVLILPLPAILLDLFLAFSIIFSIMILMTSLFIQKPLEFSSFPTVLLIATMLRLALNLASTRLILSHGHEGEAAAGHVIEAFGSFVMGGNFVIGLIVFAILVVVNFVVITKGSGRIAEVAARFTLDAMPGKQMAIDADLSAGLIDETTARQRRKDLEDESTFFGAMDGASKFVRGDAIAGLLITFINVIGGIVIGVVQMELSFGEASHTYTLLSVGDGLVSQIPALIVSTAAGLLVSKAGVSGAADKALLDQFSNYPTALGMSSFVMLALGLLPGMPMLPFLALSGGAGYLAFRAGRNQTTKLEKKADEKAKADAPPPPPAEEPIASALKIDELKVEFGYALLPLINGNGGPGDRLSDQIKALRRQIAMEMGFVMPPVRLLDNVQLNGNDYVIKVKEVDAGTGTIFPGQFMVMDPSGGKVGLPGTQTTEPTFGLPATWVEGSLREEAAIRGLTVVDPATVLSTHLSEVLKNNVAELLSYANVKALLKELPKEQAKLVEDISPSSISTSGIQRVLQQLLQERVSIRDLSTIMEGIAEAIGFTRSTQAIAEHVRSRLARQICAQHTSPAGYLPLITLSPAWEQAFMESLVGDGDDKRLAMAPSKLQEFVTRVRDSFEEAAKKGELPVLMTSPMTRPYVRSIVERFRAHTVVMSQAEVHPRVRLKTVSSI</sequence>
<name>A0A1E3H1A2_9HYPH</name>
<feature type="region of interest" description="Disordered" evidence="8">
    <location>
        <begin position="339"/>
        <end position="361"/>
    </location>
</feature>
<protein>
    <recommendedName>
        <fullName evidence="7">Flagellar biosynthesis protein FlhA</fullName>
    </recommendedName>
</protein>
<evidence type="ECO:0000313" key="10">
    <source>
        <dbReference type="Proteomes" id="UP000094622"/>
    </source>
</evidence>
<feature type="transmembrane region" description="Helical" evidence="7">
    <location>
        <begin position="27"/>
        <end position="45"/>
    </location>
</feature>
<dbReference type="GO" id="GO:0005886">
    <property type="term" value="C:plasma membrane"/>
    <property type="evidence" value="ECO:0007669"/>
    <property type="project" value="UniProtKB-SubCell"/>
</dbReference>
<evidence type="ECO:0000256" key="8">
    <source>
        <dbReference type="SAM" id="MobiDB-lite"/>
    </source>
</evidence>
<dbReference type="InterPro" id="IPR025505">
    <property type="entry name" value="FHIPEP_CS"/>
</dbReference>
<evidence type="ECO:0000313" key="9">
    <source>
        <dbReference type="EMBL" id="ODN70074.1"/>
    </source>
</evidence>
<evidence type="ECO:0000256" key="4">
    <source>
        <dbReference type="ARBA" id="ARBA00022692"/>
    </source>
</evidence>
<dbReference type="PANTHER" id="PTHR30161:SF1">
    <property type="entry name" value="FLAGELLAR BIOSYNTHESIS PROTEIN FLHA-RELATED"/>
    <property type="match status" value="1"/>
</dbReference>
<dbReference type="OrthoDB" id="9759185at2"/>
<keyword evidence="10" id="KW-1185">Reference proteome</keyword>
<dbReference type="Gene3D" id="3.40.50.12790">
    <property type="entry name" value="FHIPEP family, domain 4"/>
    <property type="match status" value="1"/>
</dbReference>
<comment type="caution">
    <text evidence="9">The sequence shown here is derived from an EMBL/GenBank/DDBJ whole genome shotgun (WGS) entry which is preliminary data.</text>
</comment>
<keyword evidence="9" id="KW-0282">Flagellum</keyword>
<feature type="transmembrane region" description="Helical" evidence="7">
    <location>
        <begin position="122"/>
        <end position="145"/>
    </location>
</feature>
<dbReference type="InterPro" id="IPR042194">
    <property type="entry name" value="FHIPEP_1"/>
</dbReference>
<keyword evidence="9" id="KW-0969">Cilium</keyword>
<comment type="function">
    <text evidence="7">Required for formation of the rod structure of the flagellar apparatus. Together with FliI and FliH, may constitute the export apparatus of flagellin.</text>
</comment>
<evidence type="ECO:0000256" key="3">
    <source>
        <dbReference type="ARBA" id="ARBA00022475"/>
    </source>
</evidence>
<dbReference type="PRINTS" id="PR00949">
    <property type="entry name" value="TYPE3IMAPROT"/>
</dbReference>
<dbReference type="Proteomes" id="UP000094622">
    <property type="component" value="Unassembled WGS sequence"/>
</dbReference>
<feature type="compositionally biased region" description="Basic and acidic residues" evidence="8">
    <location>
        <begin position="339"/>
        <end position="350"/>
    </location>
</feature>